<evidence type="ECO:0000256" key="1">
    <source>
        <dbReference type="ARBA" id="ARBA00023015"/>
    </source>
</evidence>
<dbReference type="SUPFAM" id="SSF46689">
    <property type="entry name" value="Homeodomain-like"/>
    <property type="match status" value="1"/>
</dbReference>
<evidence type="ECO:0000256" key="4">
    <source>
        <dbReference type="PROSITE-ProRule" id="PRU00335"/>
    </source>
</evidence>
<dbReference type="PANTHER" id="PTHR47506:SF1">
    <property type="entry name" value="HTH-TYPE TRANSCRIPTIONAL REGULATOR YJDC"/>
    <property type="match status" value="1"/>
</dbReference>
<dbReference type="PANTHER" id="PTHR47506">
    <property type="entry name" value="TRANSCRIPTIONAL REGULATORY PROTEIN"/>
    <property type="match status" value="1"/>
</dbReference>
<keyword evidence="7" id="KW-1185">Reference proteome</keyword>
<dbReference type="InterPro" id="IPR009057">
    <property type="entry name" value="Homeodomain-like_sf"/>
</dbReference>
<proteinExistence type="predicted"/>
<evidence type="ECO:0000256" key="2">
    <source>
        <dbReference type="ARBA" id="ARBA00023125"/>
    </source>
</evidence>
<evidence type="ECO:0000313" key="7">
    <source>
        <dbReference type="Proteomes" id="UP000027463"/>
    </source>
</evidence>
<evidence type="ECO:0000313" key="6">
    <source>
        <dbReference type="EMBL" id="KEO51008.1"/>
    </source>
</evidence>
<keyword evidence="2 4" id="KW-0238">DNA-binding</keyword>
<evidence type="ECO:0000259" key="5">
    <source>
        <dbReference type="PROSITE" id="PS50977"/>
    </source>
</evidence>
<dbReference type="InterPro" id="IPR011075">
    <property type="entry name" value="TetR_C"/>
</dbReference>
<organism evidence="6 7">
    <name type="scientific">Thalassospira permensis NBRC 106175</name>
    <dbReference type="NCBI Taxonomy" id="1353532"/>
    <lineage>
        <taxon>Bacteria</taxon>
        <taxon>Pseudomonadati</taxon>
        <taxon>Pseudomonadota</taxon>
        <taxon>Alphaproteobacteria</taxon>
        <taxon>Rhodospirillales</taxon>
        <taxon>Thalassospiraceae</taxon>
        <taxon>Thalassospira</taxon>
    </lineage>
</organism>
<comment type="caution">
    <text evidence="6">The sequence shown here is derived from an EMBL/GenBank/DDBJ whole genome shotgun (WGS) entry which is preliminary data.</text>
</comment>
<dbReference type="Pfam" id="PF00440">
    <property type="entry name" value="TetR_N"/>
    <property type="match status" value="1"/>
</dbReference>
<dbReference type="Gene3D" id="1.10.357.10">
    <property type="entry name" value="Tetracycline Repressor, domain 2"/>
    <property type="match status" value="1"/>
</dbReference>
<accession>A0ABR4TID9</accession>
<protein>
    <submittedName>
        <fullName evidence="6">TetR family transcriptional regulator</fullName>
    </submittedName>
</protein>
<reference evidence="6 7" key="1">
    <citation type="submission" date="2013-07" db="EMBL/GenBank/DDBJ databases">
        <title>Thalassospira permensis NBRC 106175 Genome Sequencing.</title>
        <authorList>
            <person name="Lai Q."/>
            <person name="Shao Z."/>
        </authorList>
    </citation>
    <scope>NUCLEOTIDE SEQUENCE [LARGE SCALE GENOMIC DNA]</scope>
    <source>
        <strain evidence="6 7">NBRC 106175</strain>
    </source>
</reference>
<keyword evidence="1" id="KW-0805">Transcription regulation</keyword>
<dbReference type="InterPro" id="IPR036271">
    <property type="entry name" value="Tet_transcr_reg_TetR-rel_C_sf"/>
</dbReference>
<keyword evidence="3" id="KW-0804">Transcription</keyword>
<dbReference type="PROSITE" id="PS50977">
    <property type="entry name" value="HTH_TETR_2"/>
    <property type="match status" value="1"/>
</dbReference>
<sequence length="209" mass="23384">MFQNTHSSYWNKEGLPMARPRTFDEESVLDNAMNIFWSKGFEATSVQDLVEETGINRASMYSSFGDKKALFLRVLDHYSQKVSTVRFAKLRETVDGREAIVATFRDAGRQGCGEGRHKGCLIVNSGMELAPHDPETAAIAQASFRRVEDMFARALHRGVEQGTIGKDKNIRSFSRFLAGSIQGVHLMARRGADKDTLDDYVNTILSTLD</sequence>
<dbReference type="Pfam" id="PF16925">
    <property type="entry name" value="TetR_C_13"/>
    <property type="match status" value="1"/>
</dbReference>
<dbReference type="InterPro" id="IPR001647">
    <property type="entry name" value="HTH_TetR"/>
</dbReference>
<feature type="DNA-binding region" description="H-T-H motif" evidence="4">
    <location>
        <begin position="45"/>
        <end position="64"/>
    </location>
</feature>
<dbReference type="Proteomes" id="UP000027463">
    <property type="component" value="Unassembled WGS sequence"/>
</dbReference>
<dbReference type="EMBL" id="AUNC01000067">
    <property type="protein sequence ID" value="KEO51008.1"/>
    <property type="molecule type" value="Genomic_DNA"/>
</dbReference>
<gene>
    <name evidence="6" type="ORF">SMB34_08870</name>
</gene>
<dbReference type="SUPFAM" id="SSF48498">
    <property type="entry name" value="Tetracyclin repressor-like, C-terminal domain"/>
    <property type="match status" value="1"/>
</dbReference>
<evidence type="ECO:0000256" key="3">
    <source>
        <dbReference type="ARBA" id="ARBA00023163"/>
    </source>
</evidence>
<dbReference type="Gene3D" id="1.10.10.60">
    <property type="entry name" value="Homeodomain-like"/>
    <property type="match status" value="1"/>
</dbReference>
<name>A0ABR4TID9_9PROT</name>
<dbReference type="PRINTS" id="PR00455">
    <property type="entry name" value="HTHTETR"/>
</dbReference>
<feature type="domain" description="HTH tetR-type" evidence="5">
    <location>
        <begin position="22"/>
        <end position="82"/>
    </location>
</feature>